<keyword evidence="3 4" id="KW-0663">Pyridoxal phosphate</keyword>
<dbReference type="GO" id="GO:0008483">
    <property type="term" value="F:transaminase activity"/>
    <property type="evidence" value="ECO:0007669"/>
    <property type="project" value="UniProtKB-KW"/>
</dbReference>
<evidence type="ECO:0000313" key="6">
    <source>
        <dbReference type="Proteomes" id="UP001595904"/>
    </source>
</evidence>
<proteinExistence type="inferred from homology"/>
<keyword evidence="6" id="KW-1185">Reference proteome</keyword>
<organism evidence="5 6">
    <name type="scientific">Steroidobacter flavus</name>
    <dbReference type="NCBI Taxonomy" id="1842136"/>
    <lineage>
        <taxon>Bacteria</taxon>
        <taxon>Pseudomonadati</taxon>
        <taxon>Pseudomonadota</taxon>
        <taxon>Gammaproteobacteria</taxon>
        <taxon>Steroidobacterales</taxon>
        <taxon>Steroidobacteraceae</taxon>
        <taxon>Steroidobacter</taxon>
    </lineage>
</organism>
<dbReference type="Gene3D" id="3.90.1150.10">
    <property type="entry name" value="Aspartate Aminotransferase, domain 1"/>
    <property type="match status" value="1"/>
</dbReference>
<accession>A0ABV8SKE8</accession>
<comment type="caution">
    <text evidence="5">The sequence shown here is derived from an EMBL/GenBank/DDBJ whole genome shotgun (WGS) entry which is preliminary data.</text>
</comment>
<dbReference type="PIRSF" id="PIRSF000521">
    <property type="entry name" value="Transaminase_4ab_Lys_Orn"/>
    <property type="match status" value="1"/>
</dbReference>
<dbReference type="EMBL" id="JBHSDU010000001">
    <property type="protein sequence ID" value="MFC4307810.1"/>
    <property type="molecule type" value="Genomic_DNA"/>
</dbReference>
<dbReference type="InterPro" id="IPR049704">
    <property type="entry name" value="Aminotrans_3_PPA_site"/>
</dbReference>
<dbReference type="CDD" id="cd00610">
    <property type="entry name" value="OAT_like"/>
    <property type="match status" value="1"/>
</dbReference>
<dbReference type="PROSITE" id="PS00600">
    <property type="entry name" value="AA_TRANSFER_CLASS_3"/>
    <property type="match status" value="1"/>
</dbReference>
<reference evidence="6" key="1">
    <citation type="journal article" date="2019" name="Int. J. Syst. Evol. Microbiol.">
        <title>The Global Catalogue of Microorganisms (GCM) 10K type strain sequencing project: providing services to taxonomists for standard genome sequencing and annotation.</title>
        <authorList>
            <consortium name="The Broad Institute Genomics Platform"/>
            <consortium name="The Broad Institute Genome Sequencing Center for Infectious Disease"/>
            <person name="Wu L."/>
            <person name="Ma J."/>
        </authorList>
    </citation>
    <scope>NUCLEOTIDE SEQUENCE [LARGE SCALE GENOMIC DNA]</scope>
    <source>
        <strain evidence="6">CGMCC 1.10759</strain>
    </source>
</reference>
<evidence type="ECO:0000256" key="1">
    <source>
        <dbReference type="ARBA" id="ARBA00001933"/>
    </source>
</evidence>
<comment type="similarity">
    <text evidence="2 4">Belongs to the class-III pyridoxal-phosphate-dependent aminotransferase family.</text>
</comment>
<comment type="cofactor">
    <cofactor evidence="1">
        <name>pyridoxal 5'-phosphate</name>
        <dbReference type="ChEBI" id="CHEBI:597326"/>
    </cofactor>
</comment>
<protein>
    <submittedName>
        <fullName evidence="5">Aspartate aminotransferase family protein</fullName>
    </submittedName>
</protein>
<dbReference type="RefSeq" id="WP_380594391.1">
    <property type="nucleotide sequence ID" value="NZ_JBHSDU010000001.1"/>
</dbReference>
<dbReference type="PANTHER" id="PTHR45688:SF13">
    <property type="entry name" value="ALANINE--GLYOXYLATE AMINOTRANSFERASE 2-LIKE"/>
    <property type="match status" value="1"/>
</dbReference>
<evidence type="ECO:0000256" key="2">
    <source>
        <dbReference type="ARBA" id="ARBA00008954"/>
    </source>
</evidence>
<evidence type="ECO:0000256" key="3">
    <source>
        <dbReference type="ARBA" id="ARBA00022898"/>
    </source>
</evidence>
<dbReference type="InterPro" id="IPR015424">
    <property type="entry name" value="PyrdxlP-dep_Trfase"/>
</dbReference>
<evidence type="ECO:0000313" key="5">
    <source>
        <dbReference type="EMBL" id="MFC4307810.1"/>
    </source>
</evidence>
<dbReference type="InterPro" id="IPR015422">
    <property type="entry name" value="PyrdxlP-dep_Trfase_small"/>
</dbReference>
<keyword evidence="5" id="KW-0808">Transferase</keyword>
<gene>
    <name evidence="5" type="ORF">ACFPN2_01840</name>
</gene>
<dbReference type="InterPro" id="IPR005814">
    <property type="entry name" value="Aminotrans_3"/>
</dbReference>
<dbReference type="Pfam" id="PF00202">
    <property type="entry name" value="Aminotran_3"/>
    <property type="match status" value="1"/>
</dbReference>
<name>A0ABV8SKE8_9GAMM</name>
<dbReference type="PANTHER" id="PTHR45688">
    <property type="match status" value="1"/>
</dbReference>
<keyword evidence="5" id="KW-0032">Aminotransferase</keyword>
<dbReference type="SUPFAM" id="SSF53383">
    <property type="entry name" value="PLP-dependent transferases"/>
    <property type="match status" value="1"/>
</dbReference>
<dbReference type="Proteomes" id="UP001595904">
    <property type="component" value="Unassembled WGS sequence"/>
</dbReference>
<dbReference type="Gene3D" id="3.40.640.10">
    <property type="entry name" value="Type I PLP-dependent aspartate aminotransferase-like (Major domain)"/>
    <property type="match status" value="1"/>
</dbReference>
<sequence>MSSSSSSTADLLARRRRLLAPTYGLFYEEPVHITRASGVWMYGPDGRAYLDVYNNVPVVGHCHPQVVEALAHQAALLNTHTRYLTEKPLELAERLLATFPSELATAIFTCTGSESNDLAIRVSKVATGGTGVIISEWAYHGTTETLAGMSPSSGMGRLGTHVYTVPAPIDQESASQFASRVQACIETMRAAGVKPAALLVDTIFSSDGVSADPPGYLAAAAEHVRAAGGLLIADEVQPGFGRTGHSMWGFQRHGVVPDLVTMGKPMGNGHPVSALIARPEVIAEFARQTRYFNTFGGNTVACAVALAVLDIIEQEQLITNAREIGAQLRRGLQELASRHPTLGAIRGAGLFIGAQITTGKAETTRIVNALRQRGVLIGSAGRNGDVLKIRPPLVFKQEHVDQLLGTLAQVL</sequence>
<evidence type="ECO:0000256" key="4">
    <source>
        <dbReference type="RuleBase" id="RU003560"/>
    </source>
</evidence>
<dbReference type="InterPro" id="IPR015421">
    <property type="entry name" value="PyrdxlP-dep_Trfase_major"/>
</dbReference>